<sequence length="202" mass="23551">MPKQEIITKHHITIGQLNYQIVKNKWKRRKRKGKKGNKGGHGTIGNKNALVTGAYSNLEGCFDKEELEYLKQPLKTKKEELEKEIKYLEIREMRMFKEIKQLKDKGKDLTVVRLSKYITTSTEAEHTLFLIERLEKALTKIQEAKRRAIDSLHKIEIENEKFSYVQSKNNDNPQSATDRVVIINDLPNPDDEEVEENEPSTD</sequence>
<dbReference type="Gene3D" id="1.20.120.910">
    <property type="entry name" value="DksA, coiled-coil domain"/>
    <property type="match status" value="1"/>
</dbReference>
<organism evidence="2">
    <name type="scientific">Siphoviridae sp. cthh925</name>
    <dbReference type="NCBI Taxonomy" id="2826425"/>
    <lineage>
        <taxon>Viruses</taxon>
        <taxon>Duplodnaviria</taxon>
        <taxon>Heunggongvirae</taxon>
        <taxon>Uroviricota</taxon>
        <taxon>Caudoviricetes</taxon>
    </lineage>
</organism>
<keyword evidence="1" id="KW-0175">Coiled coil</keyword>
<dbReference type="EMBL" id="BK015200">
    <property type="protein sequence ID" value="DAD95787.1"/>
    <property type="molecule type" value="Genomic_DNA"/>
</dbReference>
<name>A0A8S5NP13_9CAUD</name>
<reference evidence="2" key="1">
    <citation type="journal article" date="2021" name="Proc. Natl. Acad. Sci. U.S.A.">
        <title>A Catalog of Tens of Thousands of Viruses from Human Metagenomes Reveals Hidden Associations with Chronic Diseases.</title>
        <authorList>
            <person name="Tisza M.J."/>
            <person name="Buck C.B."/>
        </authorList>
    </citation>
    <scope>NUCLEOTIDE SEQUENCE</scope>
    <source>
        <strain evidence="2">Cthh925</strain>
    </source>
</reference>
<protein>
    <submittedName>
        <fullName evidence="2">Uncharacterized protein</fullName>
    </submittedName>
</protein>
<proteinExistence type="predicted"/>
<feature type="coiled-coil region" evidence="1">
    <location>
        <begin position="64"/>
        <end position="98"/>
    </location>
</feature>
<evidence type="ECO:0000256" key="1">
    <source>
        <dbReference type="SAM" id="Coils"/>
    </source>
</evidence>
<evidence type="ECO:0000313" key="2">
    <source>
        <dbReference type="EMBL" id="DAD95787.1"/>
    </source>
</evidence>
<accession>A0A8S5NP13</accession>